<protein>
    <submittedName>
        <fullName evidence="2">Uncharacterized protein</fullName>
    </submittedName>
</protein>
<gene>
    <name evidence="2" type="ORF">PG996_006104</name>
</gene>
<organism evidence="2 3">
    <name type="scientific">Apiospora saccharicola</name>
    <dbReference type="NCBI Taxonomy" id="335842"/>
    <lineage>
        <taxon>Eukaryota</taxon>
        <taxon>Fungi</taxon>
        <taxon>Dikarya</taxon>
        <taxon>Ascomycota</taxon>
        <taxon>Pezizomycotina</taxon>
        <taxon>Sordariomycetes</taxon>
        <taxon>Xylariomycetidae</taxon>
        <taxon>Amphisphaeriales</taxon>
        <taxon>Apiosporaceae</taxon>
        <taxon>Apiospora</taxon>
    </lineage>
</organism>
<sequence>MSRSIVLDSRVARVASPSTHTVCHDNGEAGRKGRELGQNQRGVQDLADHGVSDPDVPVEHDHLLIEVIGIVEGMQELVYGAAIGTLYLVNVGNVGCDGITDQAQIMDSGDDRLKDARLNHLKEKLAETLGGYAAHLLHEAASDGAAATDTQTLDQALVELVR</sequence>
<evidence type="ECO:0000313" key="3">
    <source>
        <dbReference type="Proteomes" id="UP001446871"/>
    </source>
</evidence>
<keyword evidence="3" id="KW-1185">Reference proteome</keyword>
<feature type="compositionally biased region" description="Basic and acidic residues" evidence="1">
    <location>
        <begin position="22"/>
        <end position="35"/>
    </location>
</feature>
<accession>A0ABR1VR35</accession>
<proteinExistence type="predicted"/>
<dbReference type="Proteomes" id="UP001446871">
    <property type="component" value="Unassembled WGS sequence"/>
</dbReference>
<name>A0ABR1VR35_9PEZI</name>
<evidence type="ECO:0000256" key="1">
    <source>
        <dbReference type="SAM" id="MobiDB-lite"/>
    </source>
</evidence>
<feature type="region of interest" description="Disordered" evidence="1">
    <location>
        <begin position="17"/>
        <end position="41"/>
    </location>
</feature>
<reference evidence="2 3" key="1">
    <citation type="submission" date="2023-01" db="EMBL/GenBank/DDBJ databases">
        <title>Analysis of 21 Apiospora genomes using comparative genomics revels a genus with tremendous synthesis potential of carbohydrate active enzymes and secondary metabolites.</title>
        <authorList>
            <person name="Sorensen T."/>
        </authorList>
    </citation>
    <scope>NUCLEOTIDE SEQUENCE [LARGE SCALE GENOMIC DNA]</scope>
    <source>
        <strain evidence="2 3">CBS 83171</strain>
    </source>
</reference>
<evidence type="ECO:0000313" key="2">
    <source>
        <dbReference type="EMBL" id="KAK8072756.1"/>
    </source>
</evidence>
<comment type="caution">
    <text evidence="2">The sequence shown here is derived from an EMBL/GenBank/DDBJ whole genome shotgun (WGS) entry which is preliminary data.</text>
</comment>
<dbReference type="EMBL" id="JAQQWM010000003">
    <property type="protein sequence ID" value="KAK8072756.1"/>
    <property type="molecule type" value="Genomic_DNA"/>
</dbReference>